<evidence type="ECO:0008006" key="3">
    <source>
        <dbReference type="Google" id="ProtNLM"/>
    </source>
</evidence>
<proteinExistence type="predicted"/>
<dbReference type="STRING" id="249352.SAMN05444395_11197"/>
<gene>
    <name evidence="1" type="ORF">FBFR_02115</name>
</gene>
<sequence length="332" mass="39037">MNEKEIIQYAINNIQKSGAITVEWKESNNDSTIDGKLLLHLNQHTIELYAEIKRELRNIHLFKIEELAVTKNPFIIIAQRIFPKIKEELRKRNIAYLEANGNIFLNKNEIYLYIDGNTPIELKHKTTNRAFTKTGLKVIYQFLIKDCINSTYREIAEVTDTGIGTLNTIFNGLKEDGFILQLTKNELQIENKKKLLDKWVLEYEKRLKPTLVIGTFRFLNKDDFYNWKDIPLKKGKTIWGGEPAGDLLTNYLRPEELTLYTNEETSELMKNYRLVPDLEGNIKVFKQFWRDEQENTNTVHPLLAYADLMNKGDRRCTETAQKIYDEYLQDQF</sequence>
<dbReference type="InterPro" id="IPR019238">
    <property type="entry name" value="AbiEi_2"/>
</dbReference>
<dbReference type="AlphaFoldDB" id="A0A167ZNK5"/>
<accession>A0A167ZNK5</accession>
<keyword evidence="2" id="KW-1185">Reference proteome</keyword>
<evidence type="ECO:0000313" key="1">
    <source>
        <dbReference type="EMBL" id="OAB30627.1"/>
    </source>
</evidence>
<comment type="caution">
    <text evidence="1">The sequence shown here is derived from an EMBL/GenBank/DDBJ whole genome shotgun (WGS) entry which is preliminary data.</text>
</comment>
<protein>
    <recommendedName>
        <fullName evidence="3">HTH crp-type domain-containing protein</fullName>
    </recommendedName>
</protein>
<reference evidence="1 2" key="1">
    <citation type="submission" date="2016-03" db="EMBL/GenBank/DDBJ databases">
        <title>Draft genome sequence of Flavobacterium fryxellicola DSM 16209.</title>
        <authorList>
            <person name="Shin S.-K."/>
            <person name="Yi H."/>
        </authorList>
    </citation>
    <scope>NUCLEOTIDE SEQUENCE [LARGE SCALE GENOMIC DNA]</scope>
    <source>
        <strain evidence="1 2">DSM 16209</strain>
    </source>
</reference>
<organism evidence="1 2">
    <name type="scientific">Flavobacterium fryxellicola</name>
    <dbReference type="NCBI Taxonomy" id="249352"/>
    <lineage>
        <taxon>Bacteria</taxon>
        <taxon>Pseudomonadati</taxon>
        <taxon>Bacteroidota</taxon>
        <taxon>Flavobacteriia</taxon>
        <taxon>Flavobacteriales</taxon>
        <taxon>Flavobacteriaceae</taxon>
        <taxon>Flavobacterium</taxon>
    </lineage>
</organism>
<dbReference type="EMBL" id="LVJE01000003">
    <property type="protein sequence ID" value="OAB30627.1"/>
    <property type="molecule type" value="Genomic_DNA"/>
</dbReference>
<dbReference type="Proteomes" id="UP000077164">
    <property type="component" value="Unassembled WGS sequence"/>
</dbReference>
<evidence type="ECO:0000313" key="2">
    <source>
        <dbReference type="Proteomes" id="UP000077164"/>
    </source>
</evidence>
<dbReference type="OrthoDB" id="593981at2"/>
<dbReference type="Pfam" id="PF09952">
    <property type="entry name" value="AbiEi_2"/>
    <property type="match status" value="1"/>
</dbReference>
<name>A0A167ZNK5_9FLAO</name>